<comment type="subunit">
    <text evidence="8">Component of the spliceosome. Present in the activated B complex, the catalytically activated B* complex which catalyzes the branching, the catalytic step 1 C complex catalyzing the exon ligation, and the postcatalytic P complex containing the ligated exons (mRNA) and the excised lariat intron.</text>
</comment>
<feature type="binding site" evidence="8">
    <location>
        <position position="43"/>
    </location>
    <ligand>
        <name>Zn(2+)</name>
        <dbReference type="ChEBI" id="CHEBI:29105"/>
    </ligand>
</feature>
<dbReference type="HAMAP" id="MF_03226">
    <property type="entry name" value="YJU2"/>
    <property type="match status" value="1"/>
</dbReference>
<evidence type="ECO:0000256" key="1">
    <source>
        <dbReference type="ARBA" id="ARBA00004123"/>
    </source>
</evidence>
<feature type="region of interest" description="Disordered" evidence="9">
    <location>
        <begin position="241"/>
        <end position="265"/>
    </location>
</feature>
<dbReference type="InterPro" id="IPR007590">
    <property type="entry name" value="Saf4/Yju2"/>
</dbReference>
<evidence type="ECO:0000256" key="7">
    <source>
        <dbReference type="ARBA" id="ARBA00023242"/>
    </source>
</evidence>
<sequence length="265" mass="30812">MSERKVINKYIPPDFDPNKSTRRKGGGGGQKSVRLMAPYSMRCNRCGEFIYRGKKFNARKEVVRDQDYYGIKIFRFYIKCPRCSSEITFKTDPKNTDYAAEHGATRNFEPWHDDDAKQGDAKLIVDDKVEEELDPMKALEKRQTETQREMEIHDALQDIRTRNARLERVDPDTVLEQVGQKRKALQDSVPVQRAEEEEQDEELVRRFFPKEHVQKPPTELNNDEVVPDATSLLNDTTRHQLQAMAKPKPTPRKRRGPNALGLVRK</sequence>
<evidence type="ECO:0000313" key="10">
    <source>
        <dbReference type="EMBL" id="PKI83301.1"/>
    </source>
</evidence>
<feature type="binding site" evidence="8">
    <location>
        <position position="83"/>
    </location>
    <ligand>
        <name>Zn(2+)</name>
        <dbReference type="ChEBI" id="CHEBI:29105"/>
    </ligand>
</feature>
<evidence type="ECO:0000256" key="6">
    <source>
        <dbReference type="ARBA" id="ARBA00023187"/>
    </source>
</evidence>
<dbReference type="OrthoDB" id="674963at2759"/>
<comment type="subcellular location">
    <subcellularLocation>
        <location evidence="1 8">Nucleus</location>
    </subcellularLocation>
</comment>
<gene>
    <name evidence="10" type="ORF">MVES_002796</name>
</gene>
<keyword evidence="2" id="KW-0507">mRNA processing</keyword>
<name>A0A2N1J9S6_9BASI</name>
<dbReference type="InterPro" id="IPR043701">
    <property type="entry name" value="Yju2"/>
</dbReference>
<keyword evidence="6" id="KW-0508">mRNA splicing</keyword>
<keyword evidence="3 8" id="KW-0479">Metal-binding</keyword>
<evidence type="ECO:0000256" key="4">
    <source>
        <dbReference type="ARBA" id="ARBA00022728"/>
    </source>
</evidence>
<keyword evidence="4 8" id="KW-0747">Spliceosome</keyword>
<dbReference type="Pfam" id="PF04502">
    <property type="entry name" value="Saf4_Yju2"/>
    <property type="match status" value="1"/>
</dbReference>
<feature type="binding site" evidence="8">
    <location>
        <position position="80"/>
    </location>
    <ligand>
        <name>Zn(2+)</name>
        <dbReference type="ChEBI" id="CHEBI:29105"/>
    </ligand>
</feature>
<protein>
    <recommendedName>
        <fullName evidence="8">Splicing factor YJU2</fullName>
    </recommendedName>
</protein>
<dbReference type="EMBL" id="KZ454992">
    <property type="protein sequence ID" value="PKI83301.1"/>
    <property type="molecule type" value="Genomic_DNA"/>
</dbReference>
<feature type="binding site" evidence="8">
    <location>
        <position position="46"/>
    </location>
    <ligand>
        <name>Zn(2+)</name>
        <dbReference type="ChEBI" id="CHEBI:29105"/>
    </ligand>
</feature>
<evidence type="ECO:0000313" key="11">
    <source>
        <dbReference type="Proteomes" id="UP000232875"/>
    </source>
</evidence>
<comment type="similarity">
    <text evidence="8">Belongs to the CWC16 family. YJU2 subfamily.</text>
</comment>
<dbReference type="GO" id="GO:0000349">
    <property type="term" value="P:generation of catalytic spliceosome for first transesterification step"/>
    <property type="evidence" value="ECO:0007669"/>
    <property type="project" value="UniProtKB-UniRule"/>
</dbReference>
<keyword evidence="5 8" id="KW-0862">Zinc</keyword>
<dbReference type="GO" id="GO:0046872">
    <property type="term" value="F:metal ion binding"/>
    <property type="evidence" value="ECO:0007669"/>
    <property type="project" value="UniProtKB-KW"/>
</dbReference>
<evidence type="ECO:0000256" key="8">
    <source>
        <dbReference type="HAMAP-Rule" id="MF_03226"/>
    </source>
</evidence>
<dbReference type="Proteomes" id="UP000232875">
    <property type="component" value="Unassembled WGS sequence"/>
</dbReference>
<comment type="function">
    <text evidence="8">Part of the spliceosome which catalyzes two sequential transesterification reactions, first the excision of the non-coding intron from pre-mRNA and then the ligation of the coding exons to form the mature mRNA. Plays a role in stabilizing the structure of the spliceosome catalytic core and docking of the branch helix into the active site, producing 5'-exon and lariat intron-3'-intermediates.</text>
</comment>
<feature type="region of interest" description="Disordered" evidence="9">
    <location>
        <begin position="1"/>
        <end position="32"/>
    </location>
</feature>
<dbReference type="AlphaFoldDB" id="A0A2N1J9S6"/>
<evidence type="ECO:0000256" key="9">
    <source>
        <dbReference type="SAM" id="MobiDB-lite"/>
    </source>
</evidence>
<keyword evidence="7 8" id="KW-0539">Nucleus</keyword>
<evidence type="ECO:0000256" key="3">
    <source>
        <dbReference type="ARBA" id="ARBA00022723"/>
    </source>
</evidence>
<dbReference type="PANTHER" id="PTHR12111">
    <property type="entry name" value="SPLICING FACTOR YJU2"/>
    <property type="match status" value="1"/>
</dbReference>
<keyword evidence="11" id="KW-1185">Reference proteome</keyword>
<dbReference type="STRING" id="2020962.A0A2N1J9S6"/>
<organism evidence="10 11">
    <name type="scientific">Malassezia vespertilionis</name>
    <dbReference type="NCBI Taxonomy" id="2020962"/>
    <lineage>
        <taxon>Eukaryota</taxon>
        <taxon>Fungi</taxon>
        <taxon>Dikarya</taxon>
        <taxon>Basidiomycota</taxon>
        <taxon>Ustilaginomycotina</taxon>
        <taxon>Malasseziomycetes</taxon>
        <taxon>Malasseziales</taxon>
        <taxon>Malasseziaceae</taxon>
        <taxon>Malassezia</taxon>
    </lineage>
</organism>
<accession>A0A2N1J9S6</accession>
<reference evidence="10 11" key="1">
    <citation type="submission" date="2017-10" db="EMBL/GenBank/DDBJ databases">
        <title>A novel species of cold-tolerant Malassezia isolated from bats.</title>
        <authorList>
            <person name="Lorch J.M."/>
            <person name="Palmer J.M."/>
            <person name="Vanderwolf K.J."/>
            <person name="Schmidt K.Z."/>
            <person name="Verant M.L."/>
            <person name="Weller T.J."/>
            <person name="Blehert D.S."/>
        </authorList>
    </citation>
    <scope>NUCLEOTIDE SEQUENCE [LARGE SCALE GENOMIC DNA]</scope>
    <source>
        <strain evidence="10 11">NWHC:44797-103</strain>
    </source>
</reference>
<proteinExistence type="inferred from homology"/>
<dbReference type="PANTHER" id="PTHR12111:SF1">
    <property type="entry name" value="SPLICING FACTOR YJU2"/>
    <property type="match status" value="1"/>
</dbReference>
<dbReference type="GO" id="GO:0071006">
    <property type="term" value="C:U2-type catalytic step 1 spliceosome"/>
    <property type="evidence" value="ECO:0007669"/>
    <property type="project" value="UniProtKB-UniRule"/>
</dbReference>
<evidence type="ECO:0000256" key="2">
    <source>
        <dbReference type="ARBA" id="ARBA00022664"/>
    </source>
</evidence>
<evidence type="ECO:0000256" key="5">
    <source>
        <dbReference type="ARBA" id="ARBA00022833"/>
    </source>
</evidence>